<dbReference type="PROSITE" id="PS51257">
    <property type="entry name" value="PROKAR_LIPOPROTEIN"/>
    <property type="match status" value="1"/>
</dbReference>
<dbReference type="PANTHER" id="PTHR42648">
    <property type="entry name" value="TRANSPOSASE, PUTATIVE-RELATED"/>
    <property type="match status" value="1"/>
</dbReference>
<protein>
    <submittedName>
        <fullName evidence="7">Uncharacterized protein</fullName>
    </submittedName>
</protein>
<organism evidence="7 8">
    <name type="scientific">Acer negundo</name>
    <name type="common">Box elder</name>
    <dbReference type="NCBI Taxonomy" id="4023"/>
    <lineage>
        <taxon>Eukaryota</taxon>
        <taxon>Viridiplantae</taxon>
        <taxon>Streptophyta</taxon>
        <taxon>Embryophyta</taxon>
        <taxon>Tracheophyta</taxon>
        <taxon>Spermatophyta</taxon>
        <taxon>Magnoliopsida</taxon>
        <taxon>eudicotyledons</taxon>
        <taxon>Gunneridae</taxon>
        <taxon>Pentapetalae</taxon>
        <taxon>rosids</taxon>
        <taxon>malvids</taxon>
        <taxon>Sapindales</taxon>
        <taxon>Sapindaceae</taxon>
        <taxon>Hippocastanoideae</taxon>
        <taxon>Acereae</taxon>
        <taxon>Acer</taxon>
    </lineage>
</organism>
<dbReference type="PANTHER" id="PTHR42648:SF27">
    <property type="entry name" value="RNA-DIRECTED DNA POLYMERASE"/>
    <property type="match status" value="1"/>
</dbReference>
<evidence type="ECO:0000256" key="1">
    <source>
        <dbReference type="ARBA" id="ARBA00022723"/>
    </source>
</evidence>
<comment type="caution">
    <text evidence="7">The sequence shown here is derived from an EMBL/GenBank/DDBJ whole genome shotgun (WGS) entry which is preliminary data.</text>
</comment>
<dbReference type="InterPro" id="IPR043502">
    <property type="entry name" value="DNA/RNA_pol_sf"/>
</dbReference>
<evidence type="ECO:0000256" key="3">
    <source>
        <dbReference type="PROSITE-ProRule" id="PRU00047"/>
    </source>
</evidence>
<proteinExistence type="predicted"/>
<keyword evidence="3" id="KW-0863">Zinc-finger</keyword>
<feature type="domain" description="CCHC-type" evidence="5">
    <location>
        <begin position="301"/>
        <end position="317"/>
    </location>
</feature>
<dbReference type="SUPFAM" id="SSF57756">
    <property type="entry name" value="Retrovirus zinc finger-like domains"/>
    <property type="match status" value="1"/>
</dbReference>
<dbReference type="PROSITE" id="PS50158">
    <property type="entry name" value="ZF_CCHC"/>
    <property type="match status" value="1"/>
</dbReference>
<reference evidence="7" key="2">
    <citation type="submission" date="2023-02" db="EMBL/GenBank/DDBJ databases">
        <authorList>
            <person name="Swenson N.G."/>
            <person name="Wegrzyn J.L."/>
            <person name="Mcevoy S.L."/>
        </authorList>
    </citation>
    <scope>NUCLEOTIDE SEQUENCE</scope>
    <source>
        <strain evidence="7">91603</strain>
        <tissue evidence="7">Leaf</tissue>
    </source>
</reference>
<evidence type="ECO:0000259" key="6">
    <source>
        <dbReference type="PROSITE" id="PS50994"/>
    </source>
</evidence>
<dbReference type="CDD" id="cd09272">
    <property type="entry name" value="RNase_HI_RT_Ty1"/>
    <property type="match status" value="1"/>
</dbReference>
<dbReference type="AlphaFoldDB" id="A0AAD5ICJ4"/>
<keyword evidence="2" id="KW-0378">Hydrolase</keyword>
<accession>A0AAD5ICJ4</accession>
<dbReference type="InterPro" id="IPR013103">
    <property type="entry name" value="RVT_2"/>
</dbReference>
<feature type="region of interest" description="Disordered" evidence="4">
    <location>
        <begin position="612"/>
        <end position="641"/>
    </location>
</feature>
<dbReference type="SMART" id="SM00343">
    <property type="entry name" value="ZnF_C2HC"/>
    <property type="match status" value="1"/>
</dbReference>
<evidence type="ECO:0000259" key="5">
    <source>
        <dbReference type="PROSITE" id="PS50158"/>
    </source>
</evidence>
<dbReference type="GO" id="GO:0016787">
    <property type="term" value="F:hydrolase activity"/>
    <property type="evidence" value="ECO:0007669"/>
    <property type="project" value="UniProtKB-KW"/>
</dbReference>
<dbReference type="InterPro" id="IPR036875">
    <property type="entry name" value="Znf_CCHC_sf"/>
</dbReference>
<dbReference type="GO" id="GO:0008270">
    <property type="term" value="F:zinc ion binding"/>
    <property type="evidence" value="ECO:0007669"/>
    <property type="project" value="UniProtKB-KW"/>
</dbReference>
<evidence type="ECO:0000256" key="2">
    <source>
        <dbReference type="ARBA" id="ARBA00022801"/>
    </source>
</evidence>
<keyword evidence="8" id="KW-1185">Reference proteome</keyword>
<feature type="compositionally biased region" description="Polar residues" evidence="4">
    <location>
        <begin position="616"/>
        <end position="633"/>
    </location>
</feature>
<dbReference type="PROSITE" id="PS50994">
    <property type="entry name" value="INTEGRASE"/>
    <property type="match status" value="1"/>
</dbReference>
<dbReference type="InterPro" id="IPR039537">
    <property type="entry name" value="Retrotran_Ty1/copia-like"/>
</dbReference>
<feature type="domain" description="Integrase catalytic" evidence="6">
    <location>
        <begin position="433"/>
        <end position="526"/>
    </location>
</feature>
<dbReference type="GO" id="GO:0015074">
    <property type="term" value="P:DNA integration"/>
    <property type="evidence" value="ECO:0007669"/>
    <property type="project" value="InterPro"/>
</dbReference>
<evidence type="ECO:0000256" key="4">
    <source>
        <dbReference type="SAM" id="MobiDB-lite"/>
    </source>
</evidence>
<gene>
    <name evidence="7" type="ORF">LWI28_005896</name>
</gene>
<dbReference type="Pfam" id="PF00098">
    <property type="entry name" value="zf-CCHC"/>
    <property type="match status" value="1"/>
</dbReference>
<dbReference type="InterPro" id="IPR057670">
    <property type="entry name" value="SH3_retrovirus"/>
</dbReference>
<dbReference type="Pfam" id="PF07727">
    <property type="entry name" value="RVT_2"/>
    <property type="match status" value="2"/>
</dbReference>
<dbReference type="Pfam" id="PF14223">
    <property type="entry name" value="Retrotran_gag_2"/>
    <property type="match status" value="1"/>
</dbReference>
<dbReference type="InterPro" id="IPR001878">
    <property type="entry name" value="Znf_CCHC"/>
</dbReference>
<dbReference type="Proteomes" id="UP001064489">
    <property type="component" value="Chromosome 2"/>
</dbReference>
<dbReference type="InterPro" id="IPR001584">
    <property type="entry name" value="Integrase_cat-core"/>
</dbReference>
<dbReference type="SUPFAM" id="SSF56672">
    <property type="entry name" value="DNA/RNA polymerases"/>
    <property type="match status" value="1"/>
</dbReference>
<keyword evidence="3" id="KW-0862">Zinc</keyword>
<dbReference type="Pfam" id="PF25597">
    <property type="entry name" value="SH3_retrovirus"/>
    <property type="match status" value="1"/>
</dbReference>
<dbReference type="InterPro" id="IPR036397">
    <property type="entry name" value="RNaseH_sf"/>
</dbReference>
<keyword evidence="1" id="KW-0479">Metal-binding</keyword>
<evidence type="ECO:0000313" key="8">
    <source>
        <dbReference type="Proteomes" id="UP001064489"/>
    </source>
</evidence>
<reference evidence="7" key="1">
    <citation type="journal article" date="2022" name="Plant J.">
        <title>Strategies of tolerance reflected in two North American maple genomes.</title>
        <authorList>
            <person name="McEvoy S.L."/>
            <person name="Sezen U.U."/>
            <person name="Trouern-Trend A."/>
            <person name="McMahon S.M."/>
            <person name="Schaberg P.G."/>
            <person name="Yang J."/>
            <person name="Wegrzyn J.L."/>
            <person name="Swenson N.G."/>
        </authorList>
    </citation>
    <scope>NUCLEOTIDE SEQUENCE</scope>
    <source>
        <strain evidence="7">91603</strain>
    </source>
</reference>
<dbReference type="Gene3D" id="3.30.420.10">
    <property type="entry name" value="Ribonuclease H-like superfamily/Ribonuclease H"/>
    <property type="match status" value="1"/>
</dbReference>
<dbReference type="Gene3D" id="4.10.60.10">
    <property type="entry name" value="Zinc finger, CCHC-type"/>
    <property type="match status" value="1"/>
</dbReference>
<dbReference type="EMBL" id="JAJSOW010000106">
    <property type="protein sequence ID" value="KAI9160185.1"/>
    <property type="molecule type" value="Genomic_DNA"/>
</dbReference>
<dbReference type="GO" id="GO:0003676">
    <property type="term" value="F:nucleic acid binding"/>
    <property type="evidence" value="ECO:0007669"/>
    <property type="project" value="InterPro"/>
</dbReference>
<dbReference type="SUPFAM" id="SSF53098">
    <property type="entry name" value="Ribonuclease H-like"/>
    <property type="match status" value="1"/>
</dbReference>
<name>A0AAD5ICJ4_ACENE</name>
<sequence>MNEHRAHPRSGLGCAWQAQAWWAAHGSPGVLMGCTRQPLSGVVSCARPWVGPKDEQIMTPSLMNILKDNTLTGDNYVTWKRKIGLLLQSEKHKFVLTTPKPPAPNNESSIMYRDEYEQWKTSDDMAKCYIMATISDVLKQQHEGMESAADIMMSLEDMFAMKSRTTKREAVTAFMNLRMKPGQAVKDHMMKVIAHLNIAELHGAEIDGETKIDMVVNSLSDSFDQFKLDYTLNKKEYTLQGLMQDVQIAEKILVKGKGQEIHMVGKVATVKARQKVKKQQKKKQLGPIKKETKKVTKIKGKCFLCGEKGHWKRNCPKSQNKKEEGNLNYLETCFLADSTDSWIIDSGATNHVCYSLQGFQERRKLSKNEINLRLGNGTTFSAKGARATECLGLIHTDVCGPMSIQARGGYEYFITFTDDYSRFGFVYLMRHKSDAFDMFKAFKAEVENQLEKHIKILRSDRGTPQQNGVAERRNRTLLDMVRSMLSYSTLPISFWGYALQTAIYILNDVPSKSVPKTPHELWTGRKPSLQHLRIFGCPAHVLKGKTEKMESRSETCIFVGYPKETKGYYFYSPSDLKVFVSTNAKFLEKDYMNDSVPRSRIVLNEISGDTIPREVTQPNPIVSSDPTQDQQPTIPRRSGRVRTQPERYIGLGESVENLPDDDDPYTYKEAMEDVDSRHWQKAMQSEIESMFDNKVWSLVDLPKGIKPIGCKWVYKRKRGMDGKVETFKARLVAKGYTQKEGIDYEETFSPVAMLKSIRILLSIAASLDLEIWQMDVKTAFLNGSLDESIYMMQPEGFIEKGPVDKVCKLQKSIYGLKQASRSWNIRFDQAVKGVLTSVKEWLAKQFDMKDLGEASFILGIQVIRDRKNRTIALSQASYIDKILSRFSMHDSKKGMLPFRHGIKLSKEQVPKNEHEEQFMSRVPYASAVGSLMYAMLCTRPDICFAVGIVSRFQSKPGPDYWTAVKHIFKYLKRTRDNMLVYSGEDLVPVGYTDSDFQSDSDSRKSTSGAVFTIGGGAVIWRSIKQSCIADSTMEAEYIAACEVAKEAVWLRQFLIDLEVVPSANK</sequence>
<dbReference type="InterPro" id="IPR012337">
    <property type="entry name" value="RNaseH-like_sf"/>
</dbReference>
<evidence type="ECO:0000313" key="7">
    <source>
        <dbReference type="EMBL" id="KAI9160185.1"/>
    </source>
</evidence>